<keyword evidence="3" id="KW-0883">Thioether bond</keyword>
<evidence type="ECO:0000256" key="9">
    <source>
        <dbReference type="PIRSR" id="PIRSR000290-3"/>
    </source>
</evidence>
<dbReference type="PIRSF" id="PIRSF000290">
    <property type="entry name" value="PPO_plant"/>
    <property type="match status" value="1"/>
</dbReference>
<dbReference type="SUPFAM" id="SSF48056">
    <property type="entry name" value="Di-copper centre-containing domain"/>
    <property type="match status" value="1"/>
</dbReference>
<feature type="binding site" evidence="7">
    <location>
        <position position="194"/>
    </location>
    <ligand>
        <name>Cu cation</name>
        <dbReference type="ChEBI" id="CHEBI:23378"/>
        <label>A</label>
    </ligand>
</feature>
<feature type="domain" description="Tyrosinase copper-binding" evidence="10">
    <location>
        <begin position="185"/>
        <end position="202"/>
    </location>
</feature>
<dbReference type="Pfam" id="PF00264">
    <property type="entry name" value="Tyrosinase"/>
    <property type="match status" value="1"/>
</dbReference>
<protein>
    <submittedName>
        <fullName evidence="12">Polyphenol oxidase I</fullName>
    </submittedName>
</protein>
<evidence type="ECO:0000256" key="4">
    <source>
        <dbReference type="ARBA" id="ARBA00023002"/>
    </source>
</evidence>
<feature type="binding site" evidence="7">
    <location>
        <position position="354"/>
    </location>
    <ligand>
        <name>Cu cation</name>
        <dbReference type="ChEBI" id="CHEBI:23378"/>
        <label>B</label>
    </ligand>
</feature>
<evidence type="ECO:0000256" key="3">
    <source>
        <dbReference type="ARBA" id="ARBA00022784"/>
    </source>
</evidence>
<evidence type="ECO:0000256" key="6">
    <source>
        <dbReference type="ARBA" id="ARBA00023157"/>
    </source>
</evidence>
<reference evidence="13" key="1">
    <citation type="submission" date="2024-07" db="EMBL/GenBank/DDBJ databases">
        <title>Two chromosome-level genome assemblies of Korean endemic species Abeliophyllum distichum and Forsythia ovata (Oleaceae).</title>
        <authorList>
            <person name="Jang H."/>
        </authorList>
    </citation>
    <scope>NUCLEOTIDE SEQUENCE [LARGE SCALE GENOMIC DNA]</scope>
</reference>
<sequence length="565" mass="63785">MASLSAVGYATNYIPCSTSFFPKKPPQFNNRRRNPVVKFTCKAKNGETSPGKFDRRDVLLGLGGLYGTSLAANPMALANPVLPDYKNCIDATQPNETSINCCPPPVDPSRVKDFVPSATTVNTRKPAHSFEVGSDYYKKYTSAIIKMKNLSPSDPRNFRQQANVHCANCDGGYTQLGNPKLFSVHNSWLFFPWHRWYLYFFEKICQNLIDDDTFTLPFWNWDAPEGMQIPSIYNSELTSPLYDCFRNPDHLPPTVTNLDWSYGDKPVDPNIQIENNLSIMHTQMITQSKTPFDFFGKAYRAGDDTPTIGIAGQIEQTPHNHVHSWTGTISDQTNPIDLGALYSSARDPVFYAHHSNVDRMWTIWLNKLGGSNFTDRDWLFTNFIFYNEEAKPVRVSTKDCLDTTKLGYKYEDVPIPWLDVSAKPKPRAKAKTLPSAPGPAQVFPITLDKPINVIVKRPKKSGTGSSEEILVIEGIEYDERNYVKFNVYINEDDVNACRPNNTEFLGSFSNLPHGHQMIANTSKTFRISQVLEELGARDYDKVLVTLIPKSNPVKINGIKIEFENS</sequence>
<feature type="disulfide bond" evidence="8">
    <location>
        <begin position="101"/>
        <end position="166"/>
    </location>
</feature>
<organism evidence="12 13">
    <name type="scientific">Abeliophyllum distichum</name>
    <dbReference type="NCBI Taxonomy" id="126358"/>
    <lineage>
        <taxon>Eukaryota</taxon>
        <taxon>Viridiplantae</taxon>
        <taxon>Streptophyta</taxon>
        <taxon>Embryophyta</taxon>
        <taxon>Tracheophyta</taxon>
        <taxon>Spermatophyta</taxon>
        <taxon>Magnoliopsida</taxon>
        <taxon>eudicotyledons</taxon>
        <taxon>Gunneridae</taxon>
        <taxon>Pentapetalae</taxon>
        <taxon>asterids</taxon>
        <taxon>lamiids</taxon>
        <taxon>Lamiales</taxon>
        <taxon>Oleaceae</taxon>
        <taxon>Forsythieae</taxon>
        <taxon>Abeliophyllum</taxon>
    </lineage>
</organism>
<dbReference type="InterPro" id="IPR016213">
    <property type="entry name" value="Polyphenol_oxidase"/>
</dbReference>
<dbReference type="GO" id="GO:0016491">
    <property type="term" value="F:oxidoreductase activity"/>
    <property type="evidence" value="ECO:0007669"/>
    <property type="project" value="UniProtKB-KW"/>
</dbReference>
<keyword evidence="4" id="KW-0560">Oxidoreductase</keyword>
<feature type="cross-link" description="2'-(S-cysteinyl)-histidine (Cys-His)" evidence="9">
    <location>
        <begin position="169"/>
        <end position="185"/>
    </location>
</feature>
<keyword evidence="2 7" id="KW-0479">Metal-binding</keyword>
<name>A0ABD1UMA1_9LAMI</name>
<evidence type="ECO:0000256" key="7">
    <source>
        <dbReference type="PIRSR" id="PIRSR000290-1"/>
    </source>
</evidence>
<comment type="similarity">
    <text evidence="1">Belongs to the tyrosinase family.</text>
</comment>
<feature type="domain" description="Tyrosinase copper-binding" evidence="11">
    <location>
        <begin position="347"/>
        <end position="358"/>
    </location>
</feature>
<dbReference type="InterPro" id="IPR022740">
    <property type="entry name" value="Polyphenol_oxidase_C"/>
</dbReference>
<dbReference type="AlphaFoldDB" id="A0ABD1UMA1"/>
<comment type="cofactor">
    <cofactor evidence="7">
        <name>Cu(2+)</name>
        <dbReference type="ChEBI" id="CHEBI:29036"/>
    </cofactor>
    <text evidence="7">Binds 2 copper ions per subunit.</text>
</comment>
<dbReference type="PROSITE" id="PS00498">
    <property type="entry name" value="TYROSINASE_2"/>
    <property type="match status" value="1"/>
</dbReference>
<evidence type="ECO:0000259" key="10">
    <source>
        <dbReference type="PROSITE" id="PS00497"/>
    </source>
</evidence>
<feature type="binding site" evidence="7">
    <location>
        <position position="319"/>
    </location>
    <ligand>
        <name>Cu cation</name>
        <dbReference type="ChEBI" id="CHEBI:23378"/>
        <label>B</label>
    </ligand>
</feature>
<evidence type="ECO:0000313" key="12">
    <source>
        <dbReference type="EMBL" id="KAL2526042.1"/>
    </source>
</evidence>
<evidence type="ECO:0000259" key="11">
    <source>
        <dbReference type="PROSITE" id="PS00498"/>
    </source>
</evidence>
<dbReference type="EMBL" id="JBFOLK010000003">
    <property type="protein sequence ID" value="KAL2526042.1"/>
    <property type="molecule type" value="Genomic_DNA"/>
</dbReference>
<gene>
    <name evidence="12" type="ORF">Adt_11096</name>
</gene>
<evidence type="ECO:0000256" key="1">
    <source>
        <dbReference type="ARBA" id="ARBA00009928"/>
    </source>
</evidence>
<evidence type="ECO:0000256" key="8">
    <source>
        <dbReference type="PIRSR" id="PIRSR000290-2"/>
    </source>
</evidence>
<dbReference type="Gene3D" id="1.10.1280.10">
    <property type="entry name" value="Di-copper center containing domain from catechol oxidase"/>
    <property type="match status" value="1"/>
</dbReference>
<dbReference type="InterPro" id="IPR022739">
    <property type="entry name" value="Polyphenol_oxidase_cen"/>
</dbReference>
<dbReference type="Pfam" id="PF12143">
    <property type="entry name" value="PPO1_KFDV"/>
    <property type="match status" value="1"/>
</dbReference>
<keyword evidence="6 8" id="KW-1015">Disulfide bond</keyword>
<proteinExistence type="inferred from homology"/>
<dbReference type="PRINTS" id="PR00092">
    <property type="entry name" value="TYROSINASE"/>
</dbReference>
<evidence type="ECO:0000256" key="2">
    <source>
        <dbReference type="ARBA" id="ARBA00022723"/>
    </source>
</evidence>
<comment type="caution">
    <text evidence="12">The sequence shown here is derived from an EMBL/GenBank/DDBJ whole genome shotgun (WGS) entry which is preliminary data.</text>
</comment>
<dbReference type="Proteomes" id="UP001604336">
    <property type="component" value="Unassembled WGS sequence"/>
</dbReference>
<dbReference type="InterPro" id="IPR008922">
    <property type="entry name" value="Di-copper_centre_dom_sf"/>
</dbReference>
<dbReference type="InterPro" id="IPR002227">
    <property type="entry name" value="Tyrosinase_Cu-bd"/>
</dbReference>
<dbReference type="GO" id="GO:0046872">
    <property type="term" value="F:metal ion binding"/>
    <property type="evidence" value="ECO:0007669"/>
    <property type="project" value="UniProtKB-KW"/>
</dbReference>
<evidence type="ECO:0000256" key="5">
    <source>
        <dbReference type="ARBA" id="ARBA00023008"/>
    </source>
</evidence>
<dbReference type="PANTHER" id="PTHR11474:SF76">
    <property type="entry name" value="SHKT DOMAIN-CONTAINING PROTEIN"/>
    <property type="match status" value="1"/>
</dbReference>
<dbReference type="Pfam" id="PF12142">
    <property type="entry name" value="PPO1_DWL"/>
    <property type="match status" value="1"/>
</dbReference>
<feature type="binding site" evidence="7">
    <location>
        <position position="165"/>
    </location>
    <ligand>
        <name>Cu cation</name>
        <dbReference type="ChEBI" id="CHEBI:23378"/>
        <label>A</label>
    </ligand>
</feature>
<keyword evidence="13" id="KW-1185">Reference proteome</keyword>
<dbReference type="PANTHER" id="PTHR11474">
    <property type="entry name" value="TYROSINASE FAMILY MEMBER"/>
    <property type="match status" value="1"/>
</dbReference>
<accession>A0ABD1UMA1</accession>
<keyword evidence="5 7" id="KW-0186">Copper</keyword>
<dbReference type="PROSITE" id="PS00497">
    <property type="entry name" value="TYROSINASE_1"/>
    <property type="match status" value="1"/>
</dbReference>
<evidence type="ECO:0000313" key="13">
    <source>
        <dbReference type="Proteomes" id="UP001604336"/>
    </source>
</evidence>
<feature type="disulfide bond" evidence="8">
    <location>
        <begin position="88"/>
        <end position="102"/>
    </location>
</feature>
<feature type="binding site" evidence="7">
    <location>
        <position position="185"/>
    </location>
    <ligand>
        <name>Cu cation</name>
        <dbReference type="ChEBI" id="CHEBI:23378"/>
        <label>A</label>
    </ligand>
</feature>
<feature type="binding site" evidence="7">
    <location>
        <position position="323"/>
    </location>
    <ligand>
        <name>Cu cation</name>
        <dbReference type="ChEBI" id="CHEBI:23378"/>
        <label>B</label>
    </ligand>
</feature>
<dbReference type="InterPro" id="IPR050316">
    <property type="entry name" value="Tyrosinase/Hemocyanin"/>
</dbReference>